<dbReference type="RefSeq" id="WP_007080692.1">
    <property type="nucleotide sequence ID" value="NZ_AJXU01000027.1"/>
</dbReference>
<dbReference type="EMBL" id="AJXU01000027">
    <property type="protein sequence ID" value="EIL90660.1"/>
    <property type="molecule type" value="Genomic_DNA"/>
</dbReference>
<evidence type="ECO:0000313" key="5">
    <source>
        <dbReference type="Proteomes" id="UP000004210"/>
    </source>
</evidence>
<keyword evidence="2" id="KW-0732">Signal</keyword>
<sequence>MKRFALYAAGTACLSLAMAGCGRDQPAATSGSTPASAVTAPATGTTSLQADSSHPALTRADQDFVAKATGDNGFQIAMARLALQKSQTSAVRELAQRITTDHTRMNNELARIATRHSTTHESTPVPVKRSEQLQNDLGRLDGDAFDRAFAGAMVNDHHDAIELFSKEADQGENDDLRAFARKELPALQTHLAMAQALNKQPLPDAGKQDKNR</sequence>
<evidence type="ECO:0000259" key="3">
    <source>
        <dbReference type="Pfam" id="PF13628"/>
    </source>
</evidence>
<feature type="region of interest" description="Disordered" evidence="1">
    <location>
        <begin position="24"/>
        <end position="55"/>
    </location>
</feature>
<evidence type="ECO:0000313" key="4">
    <source>
        <dbReference type="EMBL" id="EIL90660.1"/>
    </source>
</evidence>
<dbReference type="Gene3D" id="1.20.1260.10">
    <property type="match status" value="1"/>
</dbReference>
<dbReference type="PATRIC" id="fig|1163408.3.peg.1079"/>
<feature type="domain" description="DUF4142" evidence="3">
    <location>
        <begin position="60"/>
        <end position="197"/>
    </location>
</feature>
<accession>I4VTW9</accession>
<name>I4VTW9_9GAMM</name>
<dbReference type="PANTHER" id="PTHR38593">
    <property type="entry name" value="BLR2558 PROTEIN"/>
    <property type="match status" value="1"/>
</dbReference>
<feature type="signal peptide" evidence="2">
    <location>
        <begin position="1"/>
        <end position="19"/>
    </location>
</feature>
<feature type="chain" id="PRO_5003696134" evidence="2">
    <location>
        <begin position="20"/>
        <end position="212"/>
    </location>
</feature>
<proteinExistence type="predicted"/>
<dbReference type="STRING" id="1163408.UU9_05259"/>
<dbReference type="Pfam" id="PF13628">
    <property type="entry name" value="DUF4142"/>
    <property type="match status" value="1"/>
</dbReference>
<gene>
    <name evidence="4" type="ORF">UU9_05259</name>
</gene>
<dbReference type="InterPro" id="IPR012347">
    <property type="entry name" value="Ferritin-like"/>
</dbReference>
<dbReference type="InterPro" id="IPR025419">
    <property type="entry name" value="DUF4142"/>
</dbReference>
<dbReference type="OrthoDB" id="118677at2"/>
<keyword evidence="5" id="KW-1185">Reference proteome</keyword>
<dbReference type="AlphaFoldDB" id="I4VTW9"/>
<evidence type="ECO:0000256" key="1">
    <source>
        <dbReference type="SAM" id="MobiDB-lite"/>
    </source>
</evidence>
<dbReference type="Proteomes" id="UP000004210">
    <property type="component" value="Unassembled WGS sequence"/>
</dbReference>
<dbReference type="PANTHER" id="PTHR38593:SF1">
    <property type="entry name" value="BLR2558 PROTEIN"/>
    <property type="match status" value="1"/>
</dbReference>
<evidence type="ECO:0000256" key="2">
    <source>
        <dbReference type="SAM" id="SignalP"/>
    </source>
</evidence>
<protein>
    <submittedName>
        <fullName evidence="4">Outer membrane protein</fullName>
    </submittedName>
</protein>
<feature type="compositionally biased region" description="Low complexity" evidence="1">
    <location>
        <begin position="26"/>
        <end position="47"/>
    </location>
</feature>
<comment type="caution">
    <text evidence="4">The sequence shown here is derived from an EMBL/GenBank/DDBJ whole genome shotgun (WGS) entry which is preliminary data.</text>
</comment>
<dbReference type="PROSITE" id="PS51257">
    <property type="entry name" value="PROKAR_LIPOPROTEIN"/>
    <property type="match status" value="1"/>
</dbReference>
<organism evidence="4 5">
    <name type="scientific">Rhodanobacter fulvus Jip2</name>
    <dbReference type="NCBI Taxonomy" id="1163408"/>
    <lineage>
        <taxon>Bacteria</taxon>
        <taxon>Pseudomonadati</taxon>
        <taxon>Pseudomonadota</taxon>
        <taxon>Gammaproteobacteria</taxon>
        <taxon>Lysobacterales</taxon>
        <taxon>Rhodanobacteraceae</taxon>
        <taxon>Rhodanobacter</taxon>
    </lineage>
</organism>
<dbReference type="eggNOG" id="COG3652">
    <property type="taxonomic scope" value="Bacteria"/>
</dbReference>
<reference evidence="4 5" key="1">
    <citation type="journal article" date="2012" name="J. Bacteriol.">
        <title>Genome sequences for six rhodanobacter strains, isolated from soils and the terrestrial subsurface, with variable denitrification capabilities.</title>
        <authorList>
            <person name="Kostka J.E."/>
            <person name="Green S.J."/>
            <person name="Rishishwar L."/>
            <person name="Prakash O."/>
            <person name="Katz L.S."/>
            <person name="Marino-Ramirez L."/>
            <person name="Jordan I.K."/>
            <person name="Munk C."/>
            <person name="Ivanova N."/>
            <person name="Mikhailova N."/>
            <person name="Watson D.B."/>
            <person name="Brown S.D."/>
            <person name="Palumbo A.V."/>
            <person name="Brooks S.C."/>
        </authorList>
    </citation>
    <scope>NUCLEOTIDE SEQUENCE [LARGE SCALE GENOMIC DNA]</scope>
    <source>
        <strain evidence="5">Jip2T</strain>
    </source>
</reference>